<evidence type="ECO:0000256" key="1">
    <source>
        <dbReference type="ARBA" id="ARBA00008779"/>
    </source>
</evidence>
<evidence type="ECO:0000313" key="7">
    <source>
        <dbReference type="Proteomes" id="UP000318380"/>
    </source>
</evidence>
<dbReference type="Pfam" id="PF00884">
    <property type="entry name" value="Sulfatase"/>
    <property type="match status" value="1"/>
</dbReference>
<dbReference type="InterPro" id="IPR050738">
    <property type="entry name" value="Sulfatase"/>
</dbReference>
<reference evidence="6 7" key="1">
    <citation type="submission" date="2019-06" db="EMBL/GenBank/DDBJ databases">
        <title>Sequencing the genomes of 1000 actinobacteria strains.</title>
        <authorList>
            <person name="Klenk H.-P."/>
        </authorList>
    </citation>
    <scope>NUCLEOTIDE SEQUENCE [LARGE SCALE GENOMIC DNA]</scope>
    <source>
        <strain evidence="6 7">DSM 24683</strain>
    </source>
</reference>
<evidence type="ECO:0000256" key="4">
    <source>
        <dbReference type="ARBA" id="ARBA00022837"/>
    </source>
</evidence>
<dbReference type="OrthoDB" id="9777306at2"/>
<proteinExistence type="inferred from homology"/>
<keyword evidence="4" id="KW-0106">Calcium</keyword>
<dbReference type="RefSeq" id="WP_145807226.1">
    <property type="nucleotide sequence ID" value="NZ_VIVK01000001.1"/>
</dbReference>
<evidence type="ECO:0000313" key="6">
    <source>
        <dbReference type="EMBL" id="TWD81964.1"/>
    </source>
</evidence>
<evidence type="ECO:0000256" key="2">
    <source>
        <dbReference type="ARBA" id="ARBA00022723"/>
    </source>
</evidence>
<dbReference type="Pfam" id="PF14707">
    <property type="entry name" value="Sulfatase_C"/>
    <property type="match status" value="1"/>
</dbReference>
<accession>A0A561BSV5</accession>
<keyword evidence="7" id="KW-1185">Reference proteome</keyword>
<sequence>MGDQGARTKPNIVLVVMDDLGYGDLSCMGNRILRTQRIDSIAENGINLRHMYAASAVCTPSRAALMTGRYPQRVGLPKVLSPTDGAGLSDWEYTLPEMLRDAGYRTAMFGKWHLGCRPEHYPTRHGFDEYAGLLYSNDMHPVELFEGEHITTTDVDQATLTGAYTDQAIDFIKRTADEPFFAYVAHTMPHLPLHVEEGFRGRSAGGKYGDVVENLDHHIGRLLDALDDLGLTDDTLVMVTSDNGPWFEGSTGGLRGTKLHTYEGGIRVPFVAQWPGRIPAGTVSDEVACLFDLLPTLAALTEGSVRPDRPVDGEDISAVLAGGTGPDQRALYFFHWWTLNAVRSGPWKLHLDRFPRDPNRAHHRELPQLFNLELDPAESYDLKDNHPEVLHELLALAARFTADIDAQRSTAEARAAGRATAGAR</sequence>
<comment type="similarity">
    <text evidence="1">Belongs to the sulfatase family.</text>
</comment>
<dbReference type="GO" id="GO:0046872">
    <property type="term" value="F:metal ion binding"/>
    <property type="evidence" value="ECO:0007669"/>
    <property type="project" value="UniProtKB-KW"/>
</dbReference>
<name>A0A561BSV5_9ACTN</name>
<dbReference type="CDD" id="cd16026">
    <property type="entry name" value="GALNS_like"/>
    <property type="match status" value="1"/>
</dbReference>
<dbReference type="InterPro" id="IPR024607">
    <property type="entry name" value="Sulfatase_CS"/>
</dbReference>
<dbReference type="AlphaFoldDB" id="A0A561BSV5"/>
<dbReference type="PROSITE" id="PS00523">
    <property type="entry name" value="SULFATASE_1"/>
    <property type="match status" value="1"/>
</dbReference>
<gene>
    <name evidence="6" type="ORF">FB561_3088</name>
</gene>
<evidence type="ECO:0000256" key="3">
    <source>
        <dbReference type="ARBA" id="ARBA00022801"/>
    </source>
</evidence>
<dbReference type="Proteomes" id="UP000318380">
    <property type="component" value="Unassembled WGS sequence"/>
</dbReference>
<comment type="caution">
    <text evidence="6">The sequence shown here is derived from an EMBL/GenBank/DDBJ whole genome shotgun (WGS) entry which is preliminary data.</text>
</comment>
<feature type="domain" description="Sulfatase N-terminal" evidence="5">
    <location>
        <begin position="10"/>
        <end position="301"/>
    </location>
</feature>
<keyword evidence="3" id="KW-0378">Hydrolase</keyword>
<dbReference type="InterPro" id="IPR017850">
    <property type="entry name" value="Alkaline_phosphatase_core_sf"/>
</dbReference>
<dbReference type="InterPro" id="IPR000917">
    <property type="entry name" value="Sulfatase_N"/>
</dbReference>
<protein>
    <submittedName>
        <fullName evidence="6">Putative sulfatase</fullName>
    </submittedName>
</protein>
<dbReference type="Gene3D" id="3.30.1120.10">
    <property type="match status" value="1"/>
</dbReference>
<keyword evidence="2" id="KW-0479">Metal-binding</keyword>
<organism evidence="6 7">
    <name type="scientific">Kribbella amoyensis</name>
    <dbReference type="NCBI Taxonomy" id="996641"/>
    <lineage>
        <taxon>Bacteria</taxon>
        <taxon>Bacillati</taxon>
        <taxon>Actinomycetota</taxon>
        <taxon>Actinomycetes</taxon>
        <taxon>Propionibacteriales</taxon>
        <taxon>Kribbellaceae</taxon>
        <taxon>Kribbella</taxon>
    </lineage>
</organism>
<dbReference type="EMBL" id="VIVK01000001">
    <property type="protein sequence ID" value="TWD81964.1"/>
    <property type="molecule type" value="Genomic_DNA"/>
</dbReference>
<dbReference type="Gene3D" id="3.40.720.10">
    <property type="entry name" value="Alkaline Phosphatase, subunit A"/>
    <property type="match status" value="1"/>
</dbReference>
<dbReference type="PANTHER" id="PTHR42693:SF33">
    <property type="entry name" value="ARYLSULFATASE"/>
    <property type="match status" value="1"/>
</dbReference>
<evidence type="ECO:0000259" key="5">
    <source>
        <dbReference type="Pfam" id="PF00884"/>
    </source>
</evidence>
<dbReference type="SUPFAM" id="SSF53649">
    <property type="entry name" value="Alkaline phosphatase-like"/>
    <property type="match status" value="1"/>
</dbReference>
<dbReference type="PANTHER" id="PTHR42693">
    <property type="entry name" value="ARYLSULFATASE FAMILY MEMBER"/>
    <property type="match status" value="1"/>
</dbReference>
<dbReference type="GO" id="GO:0004065">
    <property type="term" value="F:arylsulfatase activity"/>
    <property type="evidence" value="ECO:0007669"/>
    <property type="project" value="TreeGrafter"/>
</dbReference>